<dbReference type="AlphaFoldDB" id="M3A448"/>
<dbReference type="InterPro" id="IPR002104">
    <property type="entry name" value="Integrase_catalytic"/>
</dbReference>
<dbReference type="InterPro" id="IPR013762">
    <property type="entry name" value="Integrase-like_cat_sf"/>
</dbReference>
<dbReference type="PANTHER" id="PTHR30629">
    <property type="entry name" value="PROPHAGE INTEGRASE"/>
    <property type="match status" value="1"/>
</dbReference>
<dbReference type="RefSeq" id="WP_008622367.1">
    <property type="nucleotide sequence ID" value="NZ_AONQ01000130.1"/>
</dbReference>
<dbReference type="GO" id="GO:0015074">
    <property type="term" value="P:DNA integration"/>
    <property type="evidence" value="ECO:0007669"/>
    <property type="project" value="UniProtKB-KW"/>
</dbReference>
<evidence type="ECO:0000256" key="2">
    <source>
        <dbReference type="ARBA" id="ARBA00022908"/>
    </source>
</evidence>
<dbReference type="OrthoDB" id="9795573at2"/>
<accession>M3A448</accession>
<dbReference type="STRING" id="1244869.H261_22668"/>
<dbReference type="GO" id="GO:0006310">
    <property type="term" value="P:DNA recombination"/>
    <property type="evidence" value="ECO:0007669"/>
    <property type="project" value="UniProtKB-KW"/>
</dbReference>
<dbReference type="GO" id="GO:0003677">
    <property type="term" value="F:DNA binding"/>
    <property type="evidence" value="ECO:0007669"/>
    <property type="project" value="UniProtKB-KW"/>
</dbReference>
<feature type="non-terminal residue" evidence="6">
    <location>
        <position position="1"/>
    </location>
</feature>
<keyword evidence="3" id="KW-0238">DNA-binding</keyword>
<protein>
    <submittedName>
        <fullName evidence="6">Phage integrase</fullName>
    </submittedName>
</protein>
<keyword evidence="2" id="KW-0229">DNA integration</keyword>
<dbReference type="SUPFAM" id="SSF56349">
    <property type="entry name" value="DNA breaking-rejoining enzymes"/>
    <property type="match status" value="1"/>
</dbReference>
<dbReference type="Gene3D" id="1.10.150.130">
    <property type="match status" value="1"/>
</dbReference>
<dbReference type="PROSITE" id="PS51898">
    <property type="entry name" value="TYR_RECOMBINASE"/>
    <property type="match status" value="1"/>
</dbReference>
<comment type="caution">
    <text evidence="6">The sequence shown here is derived from an EMBL/GenBank/DDBJ whole genome shotgun (WGS) entry which is preliminary data.</text>
</comment>
<organism evidence="6 7">
    <name type="scientific">Paramagnetospirillum caucaseum</name>
    <dbReference type="NCBI Taxonomy" id="1244869"/>
    <lineage>
        <taxon>Bacteria</taxon>
        <taxon>Pseudomonadati</taxon>
        <taxon>Pseudomonadota</taxon>
        <taxon>Alphaproteobacteria</taxon>
        <taxon>Rhodospirillales</taxon>
        <taxon>Magnetospirillaceae</taxon>
        <taxon>Paramagnetospirillum</taxon>
    </lineage>
</organism>
<evidence type="ECO:0000259" key="5">
    <source>
        <dbReference type="PROSITE" id="PS51898"/>
    </source>
</evidence>
<evidence type="ECO:0000313" key="6">
    <source>
        <dbReference type="EMBL" id="EME67608.1"/>
    </source>
</evidence>
<keyword evidence="4" id="KW-0233">DNA recombination</keyword>
<gene>
    <name evidence="6" type="ORF">H261_22668</name>
</gene>
<evidence type="ECO:0000256" key="1">
    <source>
        <dbReference type="ARBA" id="ARBA00008857"/>
    </source>
</evidence>
<comment type="similarity">
    <text evidence="1">Belongs to the 'phage' integrase family.</text>
</comment>
<dbReference type="Gene3D" id="1.10.443.10">
    <property type="entry name" value="Intergrase catalytic core"/>
    <property type="match status" value="1"/>
</dbReference>
<keyword evidence="7" id="KW-1185">Reference proteome</keyword>
<evidence type="ECO:0000256" key="4">
    <source>
        <dbReference type="ARBA" id="ARBA00023172"/>
    </source>
</evidence>
<dbReference type="Proteomes" id="UP000011744">
    <property type="component" value="Unassembled WGS sequence"/>
</dbReference>
<sequence>GLFLDKHIYPKYRDWFIKDFTRGVLIKWIEDDYSRLPGTAFNLITYISAAWKYASIRELIPAEIANPAFGVKKMLVDSGFKLRKSENGYKMTLEEADVGKLIAAIKDSYTDNNINPIAVAVIEMILHTGARRNEIQTLRFDEIDYEKRLITKRDPGKNGLTRYIRLSDAAISVLDQAAVVRVRKDRQSDEWVFPSGRAGHKNAHSTAVNEYLRRVGTKCGMPTLKPHNLRSLYINLAIDAGVPVPVVAENVGHSNVMTTMLHYLKNKQSSLFDGINTVGELLSKIGTMED</sequence>
<dbReference type="InterPro" id="IPR050808">
    <property type="entry name" value="Phage_Integrase"/>
</dbReference>
<evidence type="ECO:0000313" key="7">
    <source>
        <dbReference type="Proteomes" id="UP000011744"/>
    </source>
</evidence>
<reference evidence="6 7" key="1">
    <citation type="journal article" date="2014" name="Genome Announc.">
        <title>Draft Genome Sequence of Magnetospirillum sp. Strain SO-1, a Freshwater Magnetotactic Bacterium Isolated from the Ol'khovka River, Russia.</title>
        <authorList>
            <person name="Grouzdev D.S."/>
            <person name="Dziuba M.V."/>
            <person name="Sukhacheva M.S."/>
            <person name="Mardanov A.V."/>
            <person name="Beletskiy A.V."/>
            <person name="Kuznetsov B.B."/>
            <person name="Skryabin K.G."/>
        </authorList>
    </citation>
    <scope>NUCLEOTIDE SEQUENCE [LARGE SCALE GENOMIC DNA]</scope>
    <source>
        <strain evidence="6 7">SO-1</strain>
    </source>
</reference>
<dbReference type="Pfam" id="PF00589">
    <property type="entry name" value="Phage_integrase"/>
    <property type="match status" value="1"/>
</dbReference>
<dbReference type="EMBL" id="AONQ01000130">
    <property type="protein sequence ID" value="EME67608.1"/>
    <property type="molecule type" value="Genomic_DNA"/>
</dbReference>
<dbReference type="PANTHER" id="PTHR30629:SF6">
    <property type="entry name" value="PROPHAGE INTEGRASE INTA-RELATED"/>
    <property type="match status" value="1"/>
</dbReference>
<dbReference type="eggNOG" id="COG4974">
    <property type="taxonomic scope" value="Bacteria"/>
</dbReference>
<feature type="domain" description="Tyr recombinase" evidence="5">
    <location>
        <begin position="86"/>
        <end position="276"/>
    </location>
</feature>
<name>M3A448_9PROT</name>
<evidence type="ECO:0000256" key="3">
    <source>
        <dbReference type="ARBA" id="ARBA00023125"/>
    </source>
</evidence>
<dbReference type="InterPro" id="IPR010998">
    <property type="entry name" value="Integrase_recombinase_N"/>
</dbReference>
<dbReference type="CDD" id="cd00796">
    <property type="entry name" value="INT_Rci_Hp1_C"/>
    <property type="match status" value="1"/>
</dbReference>
<proteinExistence type="inferred from homology"/>
<dbReference type="InterPro" id="IPR011010">
    <property type="entry name" value="DNA_brk_join_enz"/>
</dbReference>